<feature type="compositionally biased region" description="Polar residues" evidence="1">
    <location>
        <begin position="222"/>
        <end position="231"/>
    </location>
</feature>
<comment type="caution">
    <text evidence="2">The sequence shown here is derived from an EMBL/GenBank/DDBJ whole genome shotgun (WGS) entry which is preliminary data.</text>
</comment>
<feature type="compositionally biased region" description="Polar residues" evidence="1">
    <location>
        <begin position="189"/>
        <end position="210"/>
    </location>
</feature>
<evidence type="ECO:0000256" key="1">
    <source>
        <dbReference type="SAM" id="MobiDB-lite"/>
    </source>
</evidence>
<feature type="compositionally biased region" description="Basic and acidic residues" evidence="1">
    <location>
        <begin position="78"/>
        <end position="88"/>
    </location>
</feature>
<keyword evidence="3" id="KW-1185">Reference proteome</keyword>
<feature type="region of interest" description="Disordered" evidence="1">
    <location>
        <begin position="151"/>
        <end position="231"/>
    </location>
</feature>
<feature type="compositionally biased region" description="Polar residues" evidence="1">
    <location>
        <begin position="17"/>
        <end position="28"/>
    </location>
</feature>
<feature type="compositionally biased region" description="Basic and acidic residues" evidence="1">
    <location>
        <begin position="46"/>
        <end position="62"/>
    </location>
</feature>
<dbReference type="Proteomes" id="UP001151760">
    <property type="component" value="Unassembled WGS sequence"/>
</dbReference>
<evidence type="ECO:0000313" key="2">
    <source>
        <dbReference type="EMBL" id="GJT94152.1"/>
    </source>
</evidence>
<dbReference type="PANTHER" id="PTHR37187">
    <property type="entry name" value="EXPRESSED PROTEIN"/>
    <property type="match status" value="1"/>
</dbReference>
<reference evidence="2" key="2">
    <citation type="submission" date="2022-01" db="EMBL/GenBank/DDBJ databases">
        <authorList>
            <person name="Yamashiro T."/>
            <person name="Shiraishi A."/>
            <person name="Satake H."/>
            <person name="Nakayama K."/>
        </authorList>
    </citation>
    <scope>NUCLEOTIDE SEQUENCE</scope>
</reference>
<evidence type="ECO:0000313" key="3">
    <source>
        <dbReference type="Proteomes" id="UP001151760"/>
    </source>
</evidence>
<protein>
    <submittedName>
        <fullName evidence="2">Uncharacterized protein</fullName>
    </submittedName>
</protein>
<feature type="compositionally biased region" description="Low complexity" evidence="1">
    <location>
        <begin position="63"/>
        <end position="74"/>
    </location>
</feature>
<feature type="region of interest" description="Disordered" evidence="1">
    <location>
        <begin position="1"/>
        <end position="88"/>
    </location>
</feature>
<organism evidence="2 3">
    <name type="scientific">Tanacetum coccineum</name>
    <dbReference type="NCBI Taxonomy" id="301880"/>
    <lineage>
        <taxon>Eukaryota</taxon>
        <taxon>Viridiplantae</taxon>
        <taxon>Streptophyta</taxon>
        <taxon>Embryophyta</taxon>
        <taxon>Tracheophyta</taxon>
        <taxon>Spermatophyta</taxon>
        <taxon>Magnoliopsida</taxon>
        <taxon>eudicotyledons</taxon>
        <taxon>Gunneridae</taxon>
        <taxon>Pentapetalae</taxon>
        <taxon>asterids</taxon>
        <taxon>campanulids</taxon>
        <taxon>Asterales</taxon>
        <taxon>Asteraceae</taxon>
        <taxon>Asteroideae</taxon>
        <taxon>Anthemideae</taxon>
        <taxon>Anthemidinae</taxon>
        <taxon>Tanacetum</taxon>
    </lineage>
</organism>
<proteinExistence type="predicted"/>
<feature type="compositionally biased region" description="Basic and acidic residues" evidence="1">
    <location>
        <begin position="166"/>
        <end position="184"/>
    </location>
</feature>
<sequence>MPSGAKKRKAAKKKQVHNPSSSSSNPIQENDGGELNSPTSQDQSIEVERVEHEKNSKDEGSKSKSSSSSSSSSDGSDDESRVVDKEVVVTESVPVVEPEVLAPIVDEPVKEAEPLVEEVAHVIEEKKDLVVEEVVAPVVVEEETAVVSEIDPKEDCPTSSEVVEPVLKESEVEKLPLSDEKACVEEDVASSTPAKDSISEVNGASGANETDTPEHSDRQAPVASTSLSVQKTTSWKSCCGLFDLFSGSESYISINIMPSIW</sequence>
<dbReference type="PANTHER" id="PTHR37187:SF7">
    <property type="entry name" value="EXPRESSED PROTEIN"/>
    <property type="match status" value="1"/>
</dbReference>
<name>A0ABQ5I3M8_9ASTR</name>
<gene>
    <name evidence="2" type="ORF">Tco_1082997</name>
</gene>
<feature type="compositionally biased region" description="Basic residues" evidence="1">
    <location>
        <begin position="1"/>
        <end position="16"/>
    </location>
</feature>
<dbReference type="EMBL" id="BQNB010020268">
    <property type="protein sequence ID" value="GJT94152.1"/>
    <property type="molecule type" value="Genomic_DNA"/>
</dbReference>
<accession>A0ABQ5I3M8</accession>
<reference evidence="2" key="1">
    <citation type="journal article" date="2022" name="Int. J. Mol. Sci.">
        <title>Draft Genome of Tanacetum Coccineum: Genomic Comparison of Closely Related Tanacetum-Family Plants.</title>
        <authorList>
            <person name="Yamashiro T."/>
            <person name="Shiraishi A."/>
            <person name="Nakayama K."/>
            <person name="Satake H."/>
        </authorList>
    </citation>
    <scope>NUCLEOTIDE SEQUENCE</scope>
</reference>